<evidence type="ECO:0000259" key="3">
    <source>
        <dbReference type="Pfam" id="PF01523"/>
    </source>
</evidence>
<evidence type="ECO:0000259" key="5">
    <source>
        <dbReference type="Pfam" id="PF19290"/>
    </source>
</evidence>
<feature type="region of interest" description="Disordered" evidence="2">
    <location>
        <begin position="334"/>
        <end position="358"/>
    </location>
</feature>
<dbReference type="Pfam" id="PF19290">
    <property type="entry name" value="PmbA_TldD_2nd"/>
    <property type="match status" value="1"/>
</dbReference>
<feature type="domain" description="Metalloprotease TldD/E C-terminal" evidence="4">
    <location>
        <begin position="238"/>
        <end position="453"/>
    </location>
</feature>
<dbReference type="GO" id="GO:0006508">
    <property type="term" value="P:proteolysis"/>
    <property type="evidence" value="ECO:0007669"/>
    <property type="project" value="InterPro"/>
</dbReference>
<evidence type="ECO:0000313" key="6">
    <source>
        <dbReference type="EMBL" id="MBB3174410.1"/>
    </source>
</evidence>
<feature type="domain" description="Metalloprotease TldD/E N-terminal" evidence="3">
    <location>
        <begin position="30"/>
        <end position="94"/>
    </location>
</feature>
<evidence type="ECO:0000256" key="2">
    <source>
        <dbReference type="SAM" id="MobiDB-lite"/>
    </source>
</evidence>
<dbReference type="PANTHER" id="PTHR43421">
    <property type="entry name" value="METALLOPROTEASE PMBA"/>
    <property type="match status" value="1"/>
</dbReference>
<dbReference type="PANTHER" id="PTHR43421:SF1">
    <property type="entry name" value="METALLOPROTEASE PMBA"/>
    <property type="match status" value="1"/>
</dbReference>
<dbReference type="EMBL" id="JACHXV010000007">
    <property type="protein sequence ID" value="MBB3174410.1"/>
    <property type="molecule type" value="Genomic_DNA"/>
</dbReference>
<dbReference type="GO" id="GO:0005829">
    <property type="term" value="C:cytosol"/>
    <property type="evidence" value="ECO:0007669"/>
    <property type="project" value="TreeGrafter"/>
</dbReference>
<proteinExistence type="inferred from homology"/>
<reference evidence="6 7" key="1">
    <citation type="submission" date="2020-08" db="EMBL/GenBank/DDBJ databases">
        <title>Genomic Encyclopedia of Type Strains, Phase III (KMG-III): the genomes of soil and plant-associated and newly described type strains.</title>
        <authorList>
            <person name="Whitman W."/>
        </authorList>
    </citation>
    <scope>NUCLEOTIDE SEQUENCE [LARGE SCALE GENOMIC DNA]</scope>
    <source>
        <strain evidence="6 7">CECT 8088</strain>
    </source>
</reference>
<feature type="compositionally biased region" description="Low complexity" evidence="2">
    <location>
        <begin position="344"/>
        <end position="354"/>
    </location>
</feature>
<dbReference type="Gene3D" id="3.30.2290.10">
    <property type="entry name" value="PmbA/TldD superfamily"/>
    <property type="match status" value="1"/>
</dbReference>
<name>A0A839V1R7_9PROT</name>
<dbReference type="InterPro" id="IPR036059">
    <property type="entry name" value="TldD/PmbA_sf"/>
</dbReference>
<evidence type="ECO:0000256" key="1">
    <source>
        <dbReference type="ARBA" id="ARBA00005836"/>
    </source>
</evidence>
<dbReference type="GO" id="GO:0008237">
    <property type="term" value="F:metallopeptidase activity"/>
    <property type="evidence" value="ECO:0007669"/>
    <property type="project" value="InterPro"/>
</dbReference>
<comment type="similarity">
    <text evidence="1">Belongs to the peptidase U62 family.</text>
</comment>
<dbReference type="InterPro" id="IPR002510">
    <property type="entry name" value="Metalloprtase-TldD/E_N"/>
</dbReference>
<dbReference type="RefSeq" id="WP_183275257.1">
    <property type="nucleotide sequence ID" value="NZ_JACHXV010000007.1"/>
</dbReference>
<dbReference type="Pfam" id="PF01523">
    <property type="entry name" value="PmbA_TldD_1st"/>
    <property type="match status" value="1"/>
</dbReference>
<dbReference type="InterPro" id="IPR045570">
    <property type="entry name" value="Metalloprtase-TldD/E_cen_dom"/>
</dbReference>
<dbReference type="SUPFAM" id="SSF111283">
    <property type="entry name" value="Putative modulator of DNA gyrase, PmbA/TldD"/>
    <property type="match status" value="1"/>
</dbReference>
<dbReference type="InterPro" id="IPR047657">
    <property type="entry name" value="PmbA"/>
</dbReference>
<dbReference type="InterPro" id="IPR035068">
    <property type="entry name" value="TldD/PmbA_N"/>
</dbReference>
<feature type="domain" description="Metalloprotease TldD/E central" evidence="5">
    <location>
        <begin position="128"/>
        <end position="230"/>
    </location>
</feature>
<organism evidence="6 7">
    <name type="scientific">Endobacter medicaginis</name>
    <dbReference type="NCBI Taxonomy" id="1181271"/>
    <lineage>
        <taxon>Bacteria</taxon>
        <taxon>Pseudomonadati</taxon>
        <taxon>Pseudomonadota</taxon>
        <taxon>Alphaproteobacteria</taxon>
        <taxon>Acetobacterales</taxon>
        <taxon>Acetobacteraceae</taxon>
        <taxon>Endobacter</taxon>
    </lineage>
</organism>
<protein>
    <submittedName>
        <fullName evidence="6">PmbA protein</fullName>
    </submittedName>
</protein>
<accession>A0A839V1R7</accession>
<sequence>MPDAHIPPDGGLDRLADLMARARAHGADSADAVMFESTSLSLSVRHGRPEELERAESTDVGLRVFVGQRSAIVSATSLDPRGFDLLAERAVAMARVVPEDRFGGIGDADAPFDAAIGAALDLDDPAGEPEAAALEARAAAAEAAGLAVHGVTNSDGGSAGYRRSRISLVSSRGFAGSYARTSHSVSAVLLAGAGTSMQRDYDYHSTVHLADLDDPALIGARAGGRAVARLDPVRPKTATLPVVYDPRVAGSLLGHLLGAINGASIARGTSFLKDRMGTRILPEGFTLRDDPRRVRGGASRPFDGEGMATEARALVEDGMLVSWVLDGRSGRQLGLASTGNASRGTSGSPSPSTTNVTLSPGRLTPAELMADIGEGIYVTELMGNAVNGLTGDYSRGAAGFMIRDGALAEPVAEFTIAGNLLEMYASLAAADDLVLRRGMDSPTLRVHPLMVAGG</sequence>
<evidence type="ECO:0000313" key="7">
    <source>
        <dbReference type="Proteomes" id="UP000557688"/>
    </source>
</evidence>
<dbReference type="InterPro" id="IPR045569">
    <property type="entry name" value="Metalloprtase-TldD/E_C"/>
</dbReference>
<comment type="caution">
    <text evidence="6">The sequence shown here is derived from an EMBL/GenBank/DDBJ whole genome shotgun (WGS) entry which is preliminary data.</text>
</comment>
<gene>
    <name evidence="6" type="ORF">FHR90_002251</name>
</gene>
<evidence type="ECO:0000259" key="4">
    <source>
        <dbReference type="Pfam" id="PF19289"/>
    </source>
</evidence>
<keyword evidence="7" id="KW-1185">Reference proteome</keyword>
<dbReference type="AlphaFoldDB" id="A0A839V1R7"/>
<dbReference type="Proteomes" id="UP000557688">
    <property type="component" value="Unassembled WGS sequence"/>
</dbReference>
<dbReference type="Pfam" id="PF19289">
    <property type="entry name" value="PmbA_TldD_3rd"/>
    <property type="match status" value="1"/>
</dbReference>